<accession>A0A427B4W4</accession>
<dbReference type="AlphaFoldDB" id="A0A427B4W4"/>
<feature type="coiled-coil region" evidence="1">
    <location>
        <begin position="75"/>
        <end position="102"/>
    </location>
</feature>
<evidence type="ECO:0000313" key="3">
    <source>
        <dbReference type="Proteomes" id="UP000287651"/>
    </source>
</evidence>
<sequence length="217" mass="24182">MMRLRCVNSANPLVPRWSTISRSRLHFISTLIDRVHDASRLVRSQHKKILTLRAANKELKAGVGQELIAIAKRRTKELDGKVEKMRTELESLKSHQRELEYRVALERLWGKHPEITIERDPFADPEDANVEMDLNQPFDDSTPSEKQPTLFFLRPASDISVVKFSTLKVCKTTLGGRTTSVPKATLPWKASGVTTGVSGFVGGGVSSGLLNKHPVSS</sequence>
<evidence type="ECO:0000256" key="1">
    <source>
        <dbReference type="SAM" id="Coils"/>
    </source>
</evidence>
<protein>
    <submittedName>
        <fullName evidence="2">Uncharacterized protein</fullName>
    </submittedName>
</protein>
<dbReference type="Proteomes" id="UP000287651">
    <property type="component" value="Unassembled WGS sequence"/>
</dbReference>
<keyword evidence="1" id="KW-0175">Coiled coil</keyword>
<comment type="caution">
    <text evidence="2">The sequence shown here is derived from an EMBL/GenBank/DDBJ whole genome shotgun (WGS) entry which is preliminary data.</text>
</comment>
<gene>
    <name evidence="2" type="ORF">B296_00003403</name>
</gene>
<organism evidence="2 3">
    <name type="scientific">Ensete ventricosum</name>
    <name type="common">Abyssinian banana</name>
    <name type="synonym">Musa ensete</name>
    <dbReference type="NCBI Taxonomy" id="4639"/>
    <lineage>
        <taxon>Eukaryota</taxon>
        <taxon>Viridiplantae</taxon>
        <taxon>Streptophyta</taxon>
        <taxon>Embryophyta</taxon>
        <taxon>Tracheophyta</taxon>
        <taxon>Spermatophyta</taxon>
        <taxon>Magnoliopsida</taxon>
        <taxon>Liliopsida</taxon>
        <taxon>Zingiberales</taxon>
        <taxon>Musaceae</taxon>
        <taxon>Ensete</taxon>
    </lineage>
</organism>
<proteinExistence type="predicted"/>
<name>A0A427B4W4_ENSVE</name>
<dbReference type="EMBL" id="AMZH03000480">
    <property type="protein sequence ID" value="RRT83510.1"/>
    <property type="molecule type" value="Genomic_DNA"/>
</dbReference>
<evidence type="ECO:0000313" key="2">
    <source>
        <dbReference type="EMBL" id="RRT83510.1"/>
    </source>
</evidence>
<reference evidence="2 3" key="1">
    <citation type="journal article" date="2014" name="Agronomy (Basel)">
        <title>A Draft Genome Sequence for Ensete ventricosum, the Drought-Tolerant Tree Against Hunger.</title>
        <authorList>
            <person name="Harrison J."/>
            <person name="Moore K.A."/>
            <person name="Paszkiewicz K."/>
            <person name="Jones T."/>
            <person name="Grant M."/>
            <person name="Ambacheew D."/>
            <person name="Muzemil S."/>
            <person name="Studholme D.J."/>
        </authorList>
    </citation>
    <scope>NUCLEOTIDE SEQUENCE [LARGE SCALE GENOMIC DNA]</scope>
</reference>